<dbReference type="PROSITE" id="PS51459">
    <property type="entry name" value="FIDO"/>
    <property type="match status" value="1"/>
</dbReference>
<gene>
    <name evidence="2" type="ORF">NQ491_04455</name>
</gene>
<accession>A0ABY5V1C5</accession>
<dbReference type="SUPFAM" id="SSF140931">
    <property type="entry name" value="Fic-like"/>
    <property type="match status" value="1"/>
</dbReference>
<dbReference type="InterPro" id="IPR040198">
    <property type="entry name" value="Fido_containing"/>
</dbReference>
<dbReference type="InterPro" id="IPR036597">
    <property type="entry name" value="Fido-like_dom_sf"/>
</dbReference>
<feature type="domain" description="Fido" evidence="1">
    <location>
        <begin position="96"/>
        <end position="265"/>
    </location>
</feature>
<proteinExistence type="predicted"/>
<keyword evidence="3" id="KW-1185">Reference proteome</keyword>
<sequence>MNMKYLNIKKALTAWQNLQPLSEKDRERLSRRFTVDFNYNSNHIEGNTLTYGQTEILLLFGKVIGEADVRDVQEMTASNVGLRMMTEEATVKGVPLTQNFIRTLHKTILREDYTVYRDLPGGMQTSYVIHAGQYKTRPNSVITRYGDRFEYASPEETPGLMGDLVDWYNTAEQEGKLSPVELAALFHYRYIRIHPFEDGNGRIARLLVNYILTRHDYPMIVVRSRKKSEYLEALHQADLEVGPVPSDGAHAGIKDIRPFLKYFNDLVATEVYNDVLFVSERSENVWWYDGERIAFRTPNYTKILNAMRTQPTLTFADMKEETGISVAAIQKLLDQLISKKYVERGEKEGSWRVFVSQ</sequence>
<dbReference type="InterPro" id="IPR003812">
    <property type="entry name" value="Fido"/>
</dbReference>
<dbReference type="Proteomes" id="UP001059295">
    <property type="component" value="Chromosome"/>
</dbReference>
<dbReference type="EMBL" id="CP102294">
    <property type="protein sequence ID" value="UWN58035.1"/>
    <property type="molecule type" value="Genomic_DNA"/>
</dbReference>
<dbReference type="InterPro" id="IPR036390">
    <property type="entry name" value="WH_DNA-bd_sf"/>
</dbReference>
<dbReference type="Pfam" id="PF02661">
    <property type="entry name" value="Fic"/>
    <property type="match status" value="1"/>
</dbReference>
<dbReference type="InterPro" id="IPR036388">
    <property type="entry name" value="WH-like_DNA-bd_sf"/>
</dbReference>
<reference evidence="2" key="1">
    <citation type="journal article" date="2022" name="Cell">
        <title>Design, construction, and in vivo augmentation of a complex gut microbiome.</title>
        <authorList>
            <person name="Cheng A.G."/>
            <person name="Ho P.Y."/>
            <person name="Aranda-Diaz A."/>
            <person name="Jain S."/>
            <person name="Yu F.B."/>
            <person name="Meng X."/>
            <person name="Wang M."/>
            <person name="Iakiviak M."/>
            <person name="Nagashima K."/>
            <person name="Zhao A."/>
            <person name="Murugkar P."/>
            <person name="Patil A."/>
            <person name="Atabakhsh K."/>
            <person name="Weakley A."/>
            <person name="Yan J."/>
            <person name="Brumbaugh A.R."/>
            <person name="Higginbottom S."/>
            <person name="Dimas A."/>
            <person name="Shiver A.L."/>
            <person name="Deutschbauer A."/>
            <person name="Neff N."/>
            <person name="Sonnenburg J.L."/>
            <person name="Huang K.C."/>
            <person name="Fischbach M.A."/>
        </authorList>
    </citation>
    <scope>NUCLEOTIDE SEQUENCE</scope>
    <source>
        <strain evidence="2">AP11</strain>
    </source>
</reference>
<dbReference type="Pfam" id="PF12802">
    <property type="entry name" value="MarR_2"/>
    <property type="match status" value="1"/>
</dbReference>
<evidence type="ECO:0000313" key="3">
    <source>
        <dbReference type="Proteomes" id="UP001059295"/>
    </source>
</evidence>
<dbReference type="InterPro" id="IPR000835">
    <property type="entry name" value="HTH_MarR-typ"/>
</dbReference>
<dbReference type="Gene3D" id="1.10.10.10">
    <property type="entry name" value="Winged helix-like DNA-binding domain superfamily/Winged helix DNA-binding domain"/>
    <property type="match status" value="1"/>
</dbReference>
<dbReference type="PANTHER" id="PTHR13504">
    <property type="entry name" value="FIDO DOMAIN-CONTAINING PROTEIN DDB_G0283145"/>
    <property type="match status" value="1"/>
</dbReference>
<protein>
    <submittedName>
        <fullName evidence="2">Fic family protein</fullName>
    </submittedName>
</protein>
<dbReference type="Gene3D" id="1.10.3290.10">
    <property type="entry name" value="Fido-like domain"/>
    <property type="match status" value="1"/>
</dbReference>
<dbReference type="SUPFAM" id="SSF46785">
    <property type="entry name" value="Winged helix' DNA-binding domain"/>
    <property type="match status" value="1"/>
</dbReference>
<name>A0ABY5V1C5_9BACT</name>
<evidence type="ECO:0000259" key="1">
    <source>
        <dbReference type="PROSITE" id="PS51459"/>
    </source>
</evidence>
<evidence type="ECO:0000313" key="2">
    <source>
        <dbReference type="EMBL" id="UWN58035.1"/>
    </source>
</evidence>
<dbReference type="PANTHER" id="PTHR13504:SF38">
    <property type="entry name" value="FIDO DOMAIN-CONTAINING PROTEIN"/>
    <property type="match status" value="1"/>
</dbReference>
<organism evidence="2 3">
    <name type="scientific">Alistipes ihumii AP11</name>
    <dbReference type="NCBI Taxonomy" id="1211813"/>
    <lineage>
        <taxon>Bacteria</taxon>
        <taxon>Pseudomonadati</taxon>
        <taxon>Bacteroidota</taxon>
        <taxon>Bacteroidia</taxon>
        <taxon>Bacteroidales</taxon>
        <taxon>Rikenellaceae</taxon>
        <taxon>Alistipes</taxon>
    </lineage>
</organism>